<evidence type="ECO:0000256" key="1">
    <source>
        <dbReference type="SAM" id="SignalP"/>
    </source>
</evidence>
<keyword evidence="3" id="KW-1185">Reference proteome</keyword>
<feature type="chain" id="PRO_5044319260" evidence="1">
    <location>
        <begin position="22"/>
        <end position="359"/>
    </location>
</feature>
<evidence type="ECO:0000313" key="2">
    <source>
        <dbReference type="EMBL" id="MDX8418827.1"/>
    </source>
</evidence>
<dbReference type="SUPFAM" id="SSF53474">
    <property type="entry name" value="alpha/beta-Hydrolases"/>
    <property type="match status" value="1"/>
</dbReference>
<organism evidence="2 3">
    <name type="scientific">Grylomicrobium aquisgranensis</name>
    <dbReference type="NCBI Taxonomy" id="2926318"/>
    <lineage>
        <taxon>Bacteria</taxon>
        <taxon>Bacillati</taxon>
        <taxon>Bacillota</taxon>
        <taxon>Erysipelotrichia</taxon>
        <taxon>Erysipelotrichales</taxon>
        <taxon>Erysipelotrichaceae</taxon>
        <taxon>Grylomicrobium</taxon>
    </lineage>
</organism>
<dbReference type="GO" id="GO:0016787">
    <property type="term" value="F:hydrolase activity"/>
    <property type="evidence" value="ECO:0007669"/>
    <property type="project" value="UniProtKB-KW"/>
</dbReference>
<proteinExistence type="predicted"/>
<dbReference type="InterPro" id="IPR000801">
    <property type="entry name" value="Esterase-like"/>
</dbReference>
<protein>
    <submittedName>
        <fullName evidence="2">Alpha/beta hydrolase-fold protein</fullName>
    </submittedName>
</protein>
<feature type="signal peptide" evidence="1">
    <location>
        <begin position="1"/>
        <end position="21"/>
    </location>
</feature>
<dbReference type="InterPro" id="IPR050583">
    <property type="entry name" value="Mycobacterial_A85_antigen"/>
</dbReference>
<dbReference type="Pfam" id="PF00756">
    <property type="entry name" value="Esterase"/>
    <property type="match status" value="1"/>
</dbReference>
<dbReference type="RefSeq" id="WP_370595425.1">
    <property type="nucleotide sequence ID" value="NZ_JALBUR010000002.1"/>
</dbReference>
<dbReference type="InterPro" id="IPR029058">
    <property type="entry name" value="AB_hydrolase_fold"/>
</dbReference>
<gene>
    <name evidence="2" type="ORF">MOZ60_01815</name>
</gene>
<dbReference type="Proteomes" id="UP001286174">
    <property type="component" value="Unassembled WGS sequence"/>
</dbReference>
<keyword evidence="1" id="KW-0732">Signal</keyword>
<name>A0AB35TZT3_9FIRM</name>
<accession>A0AB35TZT3</accession>
<dbReference type="AlphaFoldDB" id="A0AB35TZT3"/>
<dbReference type="PANTHER" id="PTHR48098">
    <property type="entry name" value="ENTEROCHELIN ESTERASE-RELATED"/>
    <property type="match status" value="1"/>
</dbReference>
<dbReference type="Gene3D" id="3.40.50.1820">
    <property type="entry name" value="alpha/beta hydrolase"/>
    <property type="match status" value="1"/>
</dbReference>
<sequence length="359" mass="40870">MKRILLILILIPVLCISGSTAPTETNSAGEPITPDYTTWQKDVKENMMDLHAVPNDFFLETKESGTLQYFQYQTKNYDKDMSEETKYAVVYTPYGYTPDRQYDILYLMHGYGGDINVWLGSPSQPGEVKYMLDHMIEDHTIQPVIVVCPTYYDNNQDEDTDNMDTSLLEPFGQELRNDLIPAIESTYSTYAETTDEAGLQNSGTHRAFGGFSMGGVTSLYRMMDSMDIFSCFIDFSGPIYWSNLVNTQEGDWAAAYLKQKITEQGYTGKDFYLYLATGSEYEAYPLMDTMVQSLISEGDMFQVGKPGKPGINVTYGVCDGEMHDWHNRARCLFNILPMLSDHMNGKDLKENRHKHGHHH</sequence>
<reference evidence="2 3" key="1">
    <citation type="submission" date="2022-03" db="EMBL/GenBank/DDBJ databases">
        <title>Novel taxa within the pig intestine.</title>
        <authorList>
            <person name="Wylensek D."/>
            <person name="Bishof K."/>
            <person name="Afrizal A."/>
            <person name="Clavel T."/>
        </authorList>
    </citation>
    <scope>NUCLEOTIDE SEQUENCE [LARGE SCALE GENOMIC DNA]</scope>
    <source>
        <strain evidence="2 3">CLA-KB-P133</strain>
    </source>
</reference>
<keyword evidence="2" id="KW-0378">Hydrolase</keyword>
<dbReference type="EMBL" id="JALBUR010000002">
    <property type="protein sequence ID" value="MDX8418827.1"/>
    <property type="molecule type" value="Genomic_DNA"/>
</dbReference>
<comment type="caution">
    <text evidence="2">The sequence shown here is derived from an EMBL/GenBank/DDBJ whole genome shotgun (WGS) entry which is preliminary data.</text>
</comment>
<evidence type="ECO:0000313" key="3">
    <source>
        <dbReference type="Proteomes" id="UP001286174"/>
    </source>
</evidence>